<organism evidence="7 8">
    <name type="scientific">Pseudoalteromonas tetraodonis GFC</name>
    <dbReference type="NCBI Taxonomy" id="1315271"/>
    <lineage>
        <taxon>Bacteria</taxon>
        <taxon>Pseudomonadati</taxon>
        <taxon>Pseudomonadota</taxon>
        <taxon>Gammaproteobacteria</taxon>
        <taxon>Alteromonadales</taxon>
        <taxon>Pseudoalteromonadaceae</taxon>
        <taxon>Pseudoalteromonas</taxon>
    </lineage>
</organism>
<dbReference type="GO" id="GO:0046872">
    <property type="term" value="F:metal ion binding"/>
    <property type="evidence" value="ECO:0007669"/>
    <property type="project" value="UniProtKB-KW"/>
</dbReference>
<keyword evidence="2 7" id="KW-0378">Hydrolase</keyword>
<comment type="caution">
    <text evidence="7">The sequence shown here is derived from an EMBL/GenBank/DDBJ whole genome shotgun (WGS) entry which is preliminary data.</text>
</comment>
<accession>A0AA37RZX2</accession>
<feature type="binding site" evidence="5">
    <location>
        <position position="61"/>
    </location>
    <ligand>
        <name>Mg(2+)</name>
        <dbReference type="ChEBI" id="CHEBI:18420"/>
    </ligand>
</feature>
<feature type="binding site" evidence="5">
    <location>
        <position position="132"/>
    </location>
    <ligand>
        <name>Mg(2+)</name>
        <dbReference type="ChEBI" id="CHEBI:18420"/>
    </ligand>
</feature>
<name>A0AA37RZX2_9GAMM</name>
<feature type="site" description="Critical for catalysis" evidence="4">
    <location>
        <position position="133"/>
    </location>
</feature>
<evidence type="ECO:0000256" key="2">
    <source>
        <dbReference type="ARBA" id="ARBA00022801"/>
    </source>
</evidence>
<dbReference type="Gene3D" id="3.90.79.10">
    <property type="entry name" value="Nucleoside Triphosphate Pyrophosphohydrolase"/>
    <property type="match status" value="1"/>
</dbReference>
<evidence type="ECO:0000256" key="4">
    <source>
        <dbReference type="PIRSR" id="PIRSR037599-1"/>
    </source>
</evidence>
<gene>
    <name evidence="7" type="primary">gmm</name>
    <name evidence="7" type="ORF">GCM10007914_00280</name>
</gene>
<dbReference type="PANTHER" id="PTHR43046">
    <property type="entry name" value="GDP-MANNOSE MANNOSYL HYDROLASE"/>
    <property type="match status" value="1"/>
</dbReference>
<feature type="binding site" evidence="5">
    <location>
        <position position="81"/>
    </location>
    <ligand>
        <name>Mg(2+)</name>
        <dbReference type="ChEBI" id="CHEBI:18420"/>
    </ligand>
</feature>
<dbReference type="CDD" id="cd03430">
    <property type="entry name" value="NUDIX_GDPMH_NudD"/>
    <property type="match status" value="1"/>
</dbReference>
<reference evidence="7" key="1">
    <citation type="journal article" date="2014" name="Int. J. Syst. Evol. Microbiol.">
        <title>Complete genome sequence of Corynebacterium casei LMG S-19264T (=DSM 44701T), isolated from a smear-ripened cheese.</title>
        <authorList>
            <consortium name="US DOE Joint Genome Institute (JGI-PGF)"/>
            <person name="Walter F."/>
            <person name="Albersmeier A."/>
            <person name="Kalinowski J."/>
            <person name="Ruckert C."/>
        </authorList>
    </citation>
    <scope>NUCLEOTIDE SEQUENCE</scope>
    <source>
        <strain evidence="7">NBRC 103034</strain>
    </source>
</reference>
<evidence type="ECO:0000256" key="1">
    <source>
        <dbReference type="ARBA" id="ARBA00022723"/>
    </source>
</evidence>
<dbReference type="PIRSF" id="PIRSF037599">
    <property type="entry name" value="GDPMH"/>
    <property type="match status" value="1"/>
</dbReference>
<dbReference type="PROSITE" id="PS51462">
    <property type="entry name" value="NUDIX"/>
    <property type="match status" value="1"/>
</dbReference>
<dbReference type="AlphaFoldDB" id="A0AA37RZX2"/>
<dbReference type="Pfam" id="PF00293">
    <property type="entry name" value="NUDIX"/>
    <property type="match status" value="1"/>
</dbReference>
<evidence type="ECO:0000259" key="6">
    <source>
        <dbReference type="PROSITE" id="PS51462"/>
    </source>
</evidence>
<evidence type="ECO:0000313" key="8">
    <source>
        <dbReference type="Proteomes" id="UP001161408"/>
    </source>
</evidence>
<comment type="cofactor">
    <cofactor evidence="5">
        <name>Mg(2+)</name>
        <dbReference type="ChEBI" id="CHEBI:18420"/>
    </cofactor>
    <text evidence="5">Binds 1 Mg(2+) ion per subunit.</text>
</comment>
<dbReference type="PANTHER" id="PTHR43046:SF12">
    <property type="entry name" value="GDP-MANNOSE MANNOSYL HYDROLASE"/>
    <property type="match status" value="1"/>
</dbReference>
<keyword evidence="1 5" id="KW-0479">Metal-binding</keyword>
<protein>
    <submittedName>
        <fullName evidence="7">GDP-mannose mannosyl hydrolase</fullName>
    </submittedName>
</protein>
<sequence>MITKYQLFLFELNMLSLDTFKTVIKSTPLVSIDLIIKNKKKQILLGKRTNRPAKSLWFVPGGRVLKDESLEAAFKRLIKDELDLLNVNSHFKGVYQHFYNDNFTGDDFTTHYVVLAYEINFNIELSTLPKEQHSAYKWFTERELLLNEEVHEHTKWYFESDKQADSLFK</sequence>
<dbReference type="InterPro" id="IPR033715">
    <property type="entry name" value="GDPMH"/>
</dbReference>
<feature type="domain" description="Nudix hydrolase" evidence="6">
    <location>
        <begin position="25"/>
        <end position="163"/>
    </location>
</feature>
<dbReference type="InterPro" id="IPR000086">
    <property type="entry name" value="NUDIX_hydrolase_dom"/>
</dbReference>
<dbReference type="SUPFAM" id="SSF55811">
    <property type="entry name" value="Nudix"/>
    <property type="match status" value="1"/>
</dbReference>
<dbReference type="InterPro" id="IPR015797">
    <property type="entry name" value="NUDIX_hydrolase-like_dom_sf"/>
</dbReference>
<dbReference type="Proteomes" id="UP001161408">
    <property type="component" value="Unassembled WGS sequence"/>
</dbReference>
<dbReference type="GO" id="GO:0008727">
    <property type="term" value="F:GDP-mannose mannosyl hydrolase activity"/>
    <property type="evidence" value="ECO:0007669"/>
    <property type="project" value="InterPro"/>
</dbReference>
<dbReference type="EMBL" id="BSNE01000001">
    <property type="protein sequence ID" value="GLQ01147.1"/>
    <property type="molecule type" value="Genomic_DNA"/>
</dbReference>
<keyword evidence="8" id="KW-1185">Reference proteome</keyword>
<reference evidence="7" key="2">
    <citation type="submission" date="2023-01" db="EMBL/GenBank/DDBJ databases">
        <title>Draft genome sequence of Pseudoalteromonas tetraodonis strain NBRC 103034.</title>
        <authorList>
            <person name="Sun Q."/>
            <person name="Mori K."/>
        </authorList>
    </citation>
    <scope>NUCLEOTIDE SEQUENCE</scope>
    <source>
        <strain evidence="7">NBRC 103034</strain>
    </source>
</reference>
<evidence type="ECO:0000313" key="7">
    <source>
        <dbReference type="EMBL" id="GLQ01147.1"/>
    </source>
</evidence>
<evidence type="ECO:0000256" key="5">
    <source>
        <dbReference type="PIRSR" id="PIRSR037599-3"/>
    </source>
</evidence>
<proteinExistence type="predicted"/>
<evidence type="ECO:0000256" key="3">
    <source>
        <dbReference type="ARBA" id="ARBA00022842"/>
    </source>
</evidence>
<keyword evidence="3 5" id="KW-0460">Magnesium</keyword>
<dbReference type="NCBIfam" id="NF011963">
    <property type="entry name" value="PRK15434.1"/>
    <property type="match status" value="1"/>
</dbReference>